<reference evidence="4 5" key="1">
    <citation type="journal article" date="2015" name="BMC Genomics">
        <title>Insights from the genome of Ophiocordyceps polyrhachis-furcata to pathogenicity and host specificity in insect fungi.</title>
        <authorList>
            <person name="Wichadakul D."/>
            <person name="Kobmoo N."/>
            <person name="Ingsriswang S."/>
            <person name="Tangphatsornruang S."/>
            <person name="Chantasingh D."/>
            <person name="Luangsa-ard J.J."/>
            <person name="Eurwilaichitr L."/>
        </authorList>
    </citation>
    <scope>NUCLEOTIDE SEQUENCE [LARGE SCALE GENOMIC DNA]</scope>
    <source>
        <strain evidence="4 5">BCC 54312</strain>
    </source>
</reference>
<gene>
    <name evidence="4" type="ORF">L249_8324</name>
</gene>
<dbReference type="STRING" id="1330021.A0A367KZC3"/>
<evidence type="ECO:0000256" key="1">
    <source>
        <dbReference type="ARBA" id="ARBA00004173"/>
    </source>
</evidence>
<organism evidence="4 5">
    <name type="scientific">Ophiocordyceps polyrhachis-furcata BCC 54312</name>
    <dbReference type="NCBI Taxonomy" id="1330021"/>
    <lineage>
        <taxon>Eukaryota</taxon>
        <taxon>Fungi</taxon>
        <taxon>Dikarya</taxon>
        <taxon>Ascomycota</taxon>
        <taxon>Pezizomycotina</taxon>
        <taxon>Sordariomycetes</taxon>
        <taxon>Hypocreomycetidae</taxon>
        <taxon>Hypocreales</taxon>
        <taxon>Ophiocordycipitaceae</taxon>
        <taxon>Ophiocordyceps</taxon>
    </lineage>
</organism>
<dbReference type="SUPFAM" id="SSF56672">
    <property type="entry name" value="DNA/RNA polymerases"/>
    <property type="match status" value="1"/>
</dbReference>
<feature type="domain" description="Reverse transcriptase" evidence="3">
    <location>
        <begin position="1"/>
        <end position="126"/>
    </location>
</feature>
<evidence type="ECO:0000256" key="2">
    <source>
        <dbReference type="ARBA" id="ARBA00023128"/>
    </source>
</evidence>
<dbReference type="InterPro" id="IPR024937">
    <property type="entry name" value="Domain_X"/>
</dbReference>
<sequence>MILESIFEPSFLSNMNHRRRYLAVLPAGYLEFKVYQHSLIGGDEVPQGSIISPILSNIYLHELDKYVIKLTKEFETGIRGSMADCRSILEKVTKYLKHELMLEVSVSKTKITNLNNDRAIFLGFNICRAKQDTFDEIILLYNSVYRGIMQYYSFVNNKNVLSARMYLILKSSCAKLLASKFTLGTQAAVFKKFGKNLKGSNKAAFSPIST</sequence>
<dbReference type="InterPro" id="IPR000477">
    <property type="entry name" value="RT_dom"/>
</dbReference>
<dbReference type="PANTHER" id="PTHR34047:SF8">
    <property type="entry name" value="PROTEIN YKFC"/>
    <property type="match status" value="1"/>
</dbReference>
<dbReference type="GO" id="GO:0006397">
    <property type="term" value="P:mRNA processing"/>
    <property type="evidence" value="ECO:0007669"/>
    <property type="project" value="InterPro"/>
</dbReference>
<dbReference type="Proteomes" id="UP000253664">
    <property type="component" value="Unassembled WGS sequence"/>
</dbReference>
<dbReference type="EMBL" id="LKCN02000027">
    <property type="protein sequence ID" value="RCI07525.1"/>
    <property type="molecule type" value="Genomic_DNA"/>
</dbReference>
<accession>A0A367KZC3</accession>
<comment type="caution">
    <text evidence="4">The sequence shown here is derived from an EMBL/GenBank/DDBJ whole genome shotgun (WGS) entry which is preliminary data.</text>
</comment>
<dbReference type="OrthoDB" id="3594036at2759"/>
<dbReference type="InterPro" id="IPR043502">
    <property type="entry name" value="DNA/RNA_pol_sf"/>
</dbReference>
<protein>
    <recommendedName>
        <fullName evidence="3">Reverse transcriptase domain-containing protein</fullName>
    </recommendedName>
</protein>
<keyword evidence="5" id="KW-1185">Reference proteome</keyword>
<evidence type="ECO:0000313" key="4">
    <source>
        <dbReference type="EMBL" id="RCI07525.1"/>
    </source>
</evidence>
<name>A0A367KZC3_9HYPO</name>
<dbReference type="InterPro" id="IPR051083">
    <property type="entry name" value="GrpII_Intron_Splice-Mob/Def"/>
</dbReference>
<dbReference type="GO" id="GO:0005739">
    <property type="term" value="C:mitochondrion"/>
    <property type="evidence" value="ECO:0007669"/>
    <property type="project" value="UniProtKB-SubCell"/>
</dbReference>
<dbReference type="AlphaFoldDB" id="A0A367KZC3"/>
<proteinExistence type="predicted"/>
<keyword evidence="2" id="KW-0496">Mitochondrion</keyword>
<comment type="subcellular location">
    <subcellularLocation>
        <location evidence="1">Mitochondrion</location>
    </subcellularLocation>
</comment>
<dbReference type="Pfam" id="PF01348">
    <property type="entry name" value="Intron_maturas2"/>
    <property type="match status" value="1"/>
</dbReference>
<dbReference type="PROSITE" id="PS50878">
    <property type="entry name" value="RT_POL"/>
    <property type="match status" value="1"/>
</dbReference>
<evidence type="ECO:0000313" key="5">
    <source>
        <dbReference type="Proteomes" id="UP000253664"/>
    </source>
</evidence>
<dbReference type="PANTHER" id="PTHR34047">
    <property type="entry name" value="NUCLEAR INTRON MATURASE 1, MITOCHONDRIAL-RELATED"/>
    <property type="match status" value="1"/>
</dbReference>
<evidence type="ECO:0000259" key="3">
    <source>
        <dbReference type="PROSITE" id="PS50878"/>
    </source>
</evidence>